<dbReference type="Proteomes" id="UP000693672">
    <property type="component" value="Unassembled WGS sequence"/>
</dbReference>
<evidence type="ECO:0000313" key="3">
    <source>
        <dbReference type="Proteomes" id="UP000693672"/>
    </source>
</evidence>
<dbReference type="EMBL" id="CAJVAS010000042">
    <property type="protein sequence ID" value="CAG7648299.1"/>
    <property type="molecule type" value="Genomic_DNA"/>
</dbReference>
<evidence type="ECO:0000259" key="1">
    <source>
        <dbReference type="Pfam" id="PF02514"/>
    </source>
</evidence>
<gene>
    <name evidence="2" type="primary">cobN</name>
    <name evidence="2" type="ORF">PAESOLCIP111_05568</name>
</gene>
<dbReference type="PANTHER" id="PTHR44119">
    <property type="entry name" value="MAGNESIUM-CHELATASE SUBUNIT CHLH, CHLOROPLASTIC"/>
    <property type="match status" value="1"/>
</dbReference>
<accession>A0A916NS98</accession>
<dbReference type="CDD" id="cd10150">
    <property type="entry name" value="CobN_like"/>
    <property type="match status" value="1"/>
</dbReference>
<dbReference type="Pfam" id="PF02514">
    <property type="entry name" value="CobN-Mg_chel"/>
    <property type="match status" value="1"/>
</dbReference>
<feature type="domain" description="CobN/magnesium chelatase" evidence="1">
    <location>
        <begin position="138"/>
        <end position="1216"/>
    </location>
</feature>
<sequence>MKITVLTGGEMALAHLAEAYRTLAEEQRRRFKLELIDLGAELTDAQRIHIASKLEAADLVIIDAHGVRKESITYVGRIVQNRSAHMVPVGSNDSDIHSVLRLGKLTAGDLPAQRTPYAGEQLPVDKRTDYRHYVRLTEYWRGGGANNMLGLLCLAGRMYGGCTYLPEPSEPVYVRELCIFEPTERKAFSSYAAFRESRGYAGTNVRPIVAFFFLGNGNPANAGDCIGQLLRQIEVFADVLPIAFPSVMNISLPRLRELMSGDGRPVNLILNFLPFRLGLGPVSGTAGHGEAAQLLEALEAPVLHPFFLSSTTFEEWNQSTRGLAPSQYLVQVVLPELDGSIETYPIAALRHDGEDPELAVSLNKLALIPDRVQRLTDRVRRWLTLQRKPNRDKKLALICYNYPPGEANVFGASFLDTFESVSRLLTQLKQRGYGVEEMSAEQLRARFMECGLVNSGKWSGERAPTGMIRYCDPAFSAKLKRKAWGADAAEHWGEPPGDVMTEEGAFLIPGIMSNQVFIGLQPSRGIHEDPEKSYHDRSLPPTHQYTAFYQWIRDELEADAVVHVGTHGTLEFLQGKECAMSGDCVPDDLVGDLPHLYYYYIGNPSEAMIAKRRSHAVLIGYQAPPFTEAELYGEWLGLEMLLHEYREAEQLDPERCEDILRKLQERAESMHFSGTTPEAMEEELYRMRRSVIPSGLHVLGDGYSSEAAAAHMRFVLRHERGDIRSLRRLLADRKGWDAEALASGRDMSILRELDLEAESIVEMFIRTKELPSPYAGERPEWRTALLRSLEYGYQAYESTLANEEMEGLLRALEGKYVPAKLAGDALRSPEVLPSGRNLYQFDPRAVPSTTAVERGAVVAENSIREYREQHGVYPVTTAVVVWGLETSRTQGETIGQILHYLGVRIKGGGGSGAFRTEYEMIPLQELGRPRLNVVVHMTGLFRDMFPNLLDDLNRIFRQVSELDEPEALNYFKAHTRRAAEQLLSARYDAERIADLASARLFGPAEGAYGTSVTKLIETKHWTEEAELGHKYGESQQHLYSLKSRGRAEPELFRSHLQAVDIVSQIRSSHEREVTDSDHYYEYFGGLSKSVELAKGSRPEIHITDTTGERILTESAEHSIARGVRTRLANPKWIDALLKHPYHGTQTIARRFEYVLGLAAMTGKVEPWVFDQLHAVYVEDPERSRQMKENNRWAYHAMIETLLESHQRGYWQPNDEELGLLRQKYLELEGDLEESAPVL</sequence>
<dbReference type="AlphaFoldDB" id="A0A916NS98"/>
<protein>
    <submittedName>
        <fullName evidence="2">Aerobic cobaltochelatase subunit CobN</fullName>
        <ecNumber evidence="2">6.6.1.2</ecNumber>
    </submittedName>
</protein>
<dbReference type="GO" id="GO:0051116">
    <property type="term" value="F:cobaltochelatase activity"/>
    <property type="evidence" value="ECO:0007669"/>
    <property type="project" value="UniProtKB-EC"/>
</dbReference>
<keyword evidence="3" id="KW-1185">Reference proteome</keyword>
<evidence type="ECO:0000313" key="2">
    <source>
        <dbReference type="EMBL" id="CAG7648299.1"/>
    </source>
</evidence>
<dbReference type="EC" id="6.6.1.2" evidence="2"/>
<dbReference type="RefSeq" id="WP_218095283.1">
    <property type="nucleotide sequence ID" value="NZ_CAJVAS010000042.1"/>
</dbReference>
<organism evidence="2 3">
    <name type="scientific">Paenibacillus solanacearum</name>
    <dbReference type="NCBI Taxonomy" id="2048548"/>
    <lineage>
        <taxon>Bacteria</taxon>
        <taxon>Bacillati</taxon>
        <taxon>Bacillota</taxon>
        <taxon>Bacilli</taxon>
        <taxon>Bacillales</taxon>
        <taxon>Paenibacillaceae</taxon>
        <taxon>Paenibacillus</taxon>
    </lineage>
</organism>
<comment type="caution">
    <text evidence="2">The sequence shown here is derived from an EMBL/GenBank/DDBJ whole genome shotgun (WGS) entry which is preliminary data.</text>
</comment>
<proteinExistence type="predicted"/>
<dbReference type="InterPro" id="IPR003672">
    <property type="entry name" value="CobN/Mg_chltase"/>
</dbReference>
<reference evidence="2" key="1">
    <citation type="submission" date="2021-06" db="EMBL/GenBank/DDBJ databases">
        <authorList>
            <person name="Criscuolo A."/>
        </authorList>
    </citation>
    <scope>NUCLEOTIDE SEQUENCE</scope>
    <source>
        <strain evidence="2">CIP111600</strain>
    </source>
</reference>
<dbReference type="PANTHER" id="PTHR44119:SF4">
    <property type="entry name" value="AEROBIC COBALTOCHELATASE SUBUNIT COBN"/>
    <property type="match status" value="1"/>
</dbReference>
<keyword evidence="2" id="KW-0436">Ligase</keyword>
<name>A0A916NS98_9BACL</name>